<dbReference type="SUPFAM" id="SSF69593">
    <property type="entry name" value="Glycerol-3-phosphate (1)-acyltransferase"/>
    <property type="match status" value="1"/>
</dbReference>
<keyword evidence="3" id="KW-0808">Transferase</keyword>
<protein>
    <recommendedName>
        <fullName evidence="6">Phospholipid/glycerol acyltransferase domain-containing protein</fullName>
    </recommendedName>
</protein>
<dbReference type="CDD" id="cd07989">
    <property type="entry name" value="LPLAT_AGPAT-like"/>
    <property type="match status" value="1"/>
</dbReference>
<evidence type="ECO:0000256" key="3">
    <source>
        <dbReference type="ARBA" id="ARBA00022679"/>
    </source>
</evidence>
<evidence type="ECO:0000259" key="6">
    <source>
        <dbReference type="SMART" id="SM00563"/>
    </source>
</evidence>
<keyword evidence="4" id="KW-0443">Lipid metabolism</keyword>
<dbReference type="Pfam" id="PF01553">
    <property type="entry name" value="Acyltransferase"/>
    <property type="match status" value="1"/>
</dbReference>
<keyword evidence="5" id="KW-0012">Acyltransferase</keyword>
<accession>A0A4P2VWZ9</accession>
<dbReference type="PANTHER" id="PTHR10434">
    <property type="entry name" value="1-ACYL-SN-GLYCEROL-3-PHOSPHATE ACYLTRANSFERASE"/>
    <property type="match status" value="1"/>
</dbReference>
<dbReference type="InterPro" id="IPR002123">
    <property type="entry name" value="Plipid/glycerol_acylTrfase"/>
</dbReference>
<reference evidence="7 8" key="1">
    <citation type="submission" date="2018-12" db="EMBL/GenBank/DDBJ databases">
        <title>Rubrispira sanarue gen. nov., sp., nov., a member of the order Silvanigrellales, isolated from a brackish lake in Hamamatsu Japan.</title>
        <authorList>
            <person name="Maejima Y."/>
            <person name="Iino T."/>
            <person name="Muraguchi Y."/>
            <person name="Fukuda K."/>
            <person name="Nojiri H."/>
            <person name="Ohkuma M."/>
            <person name="Moriuchi R."/>
            <person name="Dohra H."/>
            <person name="Kimbara K."/>
            <person name="Shintani M."/>
        </authorList>
    </citation>
    <scope>NUCLEOTIDE SEQUENCE [LARGE SCALE GENOMIC DNA]</scope>
    <source>
        <strain evidence="7 8">RF1110005</strain>
    </source>
</reference>
<dbReference type="PANTHER" id="PTHR10434:SF64">
    <property type="entry name" value="1-ACYL-SN-GLYCEROL-3-PHOSPHATE ACYLTRANSFERASE-RELATED"/>
    <property type="match status" value="1"/>
</dbReference>
<evidence type="ECO:0000256" key="5">
    <source>
        <dbReference type="ARBA" id="ARBA00023315"/>
    </source>
</evidence>
<name>A0A4P2VWZ9_FLUSA</name>
<evidence type="ECO:0000313" key="7">
    <source>
        <dbReference type="EMBL" id="BBH54145.1"/>
    </source>
</evidence>
<comment type="pathway">
    <text evidence="1">Lipid metabolism.</text>
</comment>
<evidence type="ECO:0000256" key="1">
    <source>
        <dbReference type="ARBA" id="ARBA00005189"/>
    </source>
</evidence>
<sequence>MTSLEIKKTPFLGWICRLGGCLFVNRKNFHRLNEEITSISSVIKSGLNVTFFPEATSTDGKEIRVFKKPLFQSAILAQSPILPLCINYLKINGEDINITNKDKIFWYGDMRFFSHLLKLFSCKSILVEVKFLDRIDNRPELTKALLAEESYKVIEENFKPIT</sequence>
<dbReference type="AlphaFoldDB" id="A0A4P2VWZ9"/>
<organism evidence="7 8">
    <name type="scientific">Fluviispira sanaruensis</name>
    <dbReference type="NCBI Taxonomy" id="2493639"/>
    <lineage>
        <taxon>Bacteria</taxon>
        <taxon>Pseudomonadati</taxon>
        <taxon>Bdellovibrionota</taxon>
        <taxon>Oligoflexia</taxon>
        <taxon>Silvanigrellales</taxon>
        <taxon>Silvanigrellaceae</taxon>
        <taxon>Fluviispira</taxon>
    </lineage>
</organism>
<dbReference type="EMBL" id="AP019368">
    <property type="protein sequence ID" value="BBH54145.1"/>
    <property type="molecule type" value="Genomic_DNA"/>
</dbReference>
<dbReference type="Proteomes" id="UP000291236">
    <property type="component" value="Chromosome"/>
</dbReference>
<keyword evidence="8" id="KW-1185">Reference proteome</keyword>
<evidence type="ECO:0000256" key="2">
    <source>
        <dbReference type="ARBA" id="ARBA00022516"/>
    </source>
</evidence>
<dbReference type="GO" id="GO:0006654">
    <property type="term" value="P:phosphatidic acid biosynthetic process"/>
    <property type="evidence" value="ECO:0007669"/>
    <property type="project" value="TreeGrafter"/>
</dbReference>
<dbReference type="KEGG" id="sbf:JCM31447_26030"/>
<keyword evidence="2" id="KW-0444">Lipid biosynthesis</keyword>
<evidence type="ECO:0000313" key="8">
    <source>
        <dbReference type="Proteomes" id="UP000291236"/>
    </source>
</evidence>
<evidence type="ECO:0000256" key="4">
    <source>
        <dbReference type="ARBA" id="ARBA00023098"/>
    </source>
</evidence>
<dbReference type="SMART" id="SM00563">
    <property type="entry name" value="PlsC"/>
    <property type="match status" value="1"/>
</dbReference>
<proteinExistence type="predicted"/>
<dbReference type="GO" id="GO:0003841">
    <property type="term" value="F:1-acylglycerol-3-phosphate O-acyltransferase activity"/>
    <property type="evidence" value="ECO:0007669"/>
    <property type="project" value="TreeGrafter"/>
</dbReference>
<feature type="domain" description="Phospholipid/glycerol acyltransferase" evidence="6">
    <location>
        <begin position="1"/>
        <end position="89"/>
    </location>
</feature>
<gene>
    <name evidence="7" type="ORF">JCM31447_26030</name>
</gene>